<evidence type="ECO:0000256" key="1">
    <source>
        <dbReference type="ARBA" id="ARBA00004496"/>
    </source>
</evidence>
<comment type="subcellular location">
    <subcellularLocation>
        <location evidence="1">Cytoplasm</location>
    </subcellularLocation>
</comment>
<gene>
    <name evidence="7" type="ORF">DFA_06130</name>
</gene>
<keyword evidence="5" id="KW-0175">Coiled coil</keyword>
<dbReference type="Gene3D" id="1.20.120.810">
    <property type="entry name" value="Vinculin, Vh2 four-helix bundle"/>
    <property type="match status" value="1"/>
</dbReference>
<dbReference type="Pfam" id="PF01044">
    <property type="entry name" value="Vinculin"/>
    <property type="match status" value="1"/>
</dbReference>
<organism evidence="7 8">
    <name type="scientific">Cavenderia fasciculata</name>
    <name type="common">Slime mold</name>
    <name type="synonym">Dictyostelium fasciculatum</name>
    <dbReference type="NCBI Taxonomy" id="261658"/>
    <lineage>
        <taxon>Eukaryota</taxon>
        <taxon>Amoebozoa</taxon>
        <taxon>Evosea</taxon>
        <taxon>Eumycetozoa</taxon>
        <taxon>Dictyostelia</taxon>
        <taxon>Acytosteliales</taxon>
        <taxon>Cavenderiaceae</taxon>
        <taxon>Cavenderia</taxon>
    </lineage>
</organism>
<evidence type="ECO:0000256" key="2">
    <source>
        <dbReference type="ARBA" id="ARBA00008376"/>
    </source>
</evidence>
<dbReference type="RefSeq" id="XP_004361843.1">
    <property type="nucleotide sequence ID" value="XM_004361786.1"/>
</dbReference>
<feature type="region of interest" description="Disordered" evidence="6">
    <location>
        <begin position="1595"/>
        <end position="1632"/>
    </location>
</feature>
<dbReference type="GeneID" id="14876363"/>
<name>F4PK68_CACFS</name>
<evidence type="ECO:0000256" key="4">
    <source>
        <dbReference type="ARBA" id="ARBA00023203"/>
    </source>
</evidence>
<dbReference type="STRING" id="1054147.F4PK68"/>
<feature type="coiled-coil region" evidence="5">
    <location>
        <begin position="1292"/>
        <end position="1319"/>
    </location>
</feature>
<dbReference type="InterPro" id="IPR036723">
    <property type="entry name" value="Alpha-catenin/vinculin-like_sf"/>
</dbReference>
<dbReference type="GO" id="GO:0005856">
    <property type="term" value="C:cytoskeleton"/>
    <property type="evidence" value="ECO:0007669"/>
    <property type="project" value="EnsemblProtists"/>
</dbReference>
<evidence type="ECO:0000256" key="6">
    <source>
        <dbReference type="SAM" id="MobiDB-lite"/>
    </source>
</evidence>
<dbReference type="KEGG" id="dfa:DFA_06130"/>
<evidence type="ECO:0000313" key="8">
    <source>
        <dbReference type="Proteomes" id="UP000007797"/>
    </source>
</evidence>
<dbReference type="GO" id="GO:0007155">
    <property type="term" value="P:cell adhesion"/>
    <property type="evidence" value="ECO:0007669"/>
    <property type="project" value="InterPro"/>
</dbReference>
<dbReference type="GO" id="GO:0051015">
    <property type="term" value="F:actin filament binding"/>
    <property type="evidence" value="ECO:0007669"/>
    <property type="project" value="InterPro"/>
</dbReference>
<proteinExistence type="inferred from homology"/>
<dbReference type="InterPro" id="IPR017997">
    <property type="entry name" value="Vinculin"/>
</dbReference>
<dbReference type="Proteomes" id="UP000007797">
    <property type="component" value="Unassembled WGS sequence"/>
</dbReference>
<dbReference type="OMA" id="TVQLKII"/>
<keyword evidence="3" id="KW-0963">Cytoplasm</keyword>
<dbReference type="GO" id="GO:0005737">
    <property type="term" value="C:cytoplasm"/>
    <property type="evidence" value="ECO:0007669"/>
    <property type="project" value="UniProtKB-SubCell"/>
</dbReference>
<accession>F4PK68</accession>
<dbReference type="OrthoDB" id="29742at2759"/>
<dbReference type="InterPro" id="IPR006077">
    <property type="entry name" value="Vinculin/catenin"/>
</dbReference>
<feature type="coiled-coil region" evidence="5">
    <location>
        <begin position="354"/>
        <end position="408"/>
    </location>
</feature>
<evidence type="ECO:0000256" key="3">
    <source>
        <dbReference type="ARBA" id="ARBA00022490"/>
    </source>
</evidence>
<reference evidence="8" key="1">
    <citation type="journal article" date="2011" name="Genome Res.">
        <title>Phylogeny-wide analysis of social amoeba genomes highlights ancient origins for complex intercellular communication.</title>
        <authorList>
            <person name="Heidel A.J."/>
            <person name="Lawal H.M."/>
            <person name="Felder M."/>
            <person name="Schilde C."/>
            <person name="Helps N.R."/>
            <person name="Tunggal B."/>
            <person name="Rivero F."/>
            <person name="John U."/>
            <person name="Schleicher M."/>
            <person name="Eichinger L."/>
            <person name="Platzer M."/>
            <person name="Noegel A.A."/>
            <person name="Schaap P."/>
            <person name="Gloeckner G."/>
        </authorList>
    </citation>
    <scope>NUCLEOTIDE SEQUENCE [LARGE SCALE GENOMIC DNA]</scope>
    <source>
        <strain evidence="8">SH3</strain>
    </source>
</reference>
<dbReference type="Gene3D" id="1.20.120.230">
    <property type="entry name" value="Alpha-catenin/vinculin-like"/>
    <property type="match status" value="3"/>
</dbReference>
<keyword evidence="8" id="KW-1185">Reference proteome</keyword>
<keyword evidence="4" id="KW-0009">Actin-binding</keyword>
<evidence type="ECO:0000256" key="5">
    <source>
        <dbReference type="SAM" id="Coils"/>
    </source>
</evidence>
<protein>
    <submittedName>
        <fullName evidence="7">Actin binding protein</fullName>
    </submittedName>
</protein>
<evidence type="ECO:0000313" key="7">
    <source>
        <dbReference type="EMBL" id="EGG23992.1"/>
    </source>
</evidence>
<comment type="similarity">
    <text evidence="2">Belongs to the vinculin/alpha-catenin family.</text>
</comment>
<dbReference type="EMBL" id="GL883007">
    <property type="protein sequence ID" value="EGG23992.1"/>
    <property type="molecule type" value="Genomic_DNA"/>
</dbReference>
<dbReference type="PANTHER" id="PTHR46180">
    <property type="entry name" value="VINCULIN"/>
    <property type="match status" value="1"/>
</dbReference>
<dbReference type="SUPFAM" id="SSF47220">
    <property type="entry name" value="alpha-catenin/vinculin-like"/>
    <property type="match status" value="4"/>
</dbReference>
<sequence length="1779" mass="194947">MTLVIETTTTTTTTTTTSFERKEKRKIFEYKGPFMDQLLEAVSDAVSSIVLYSVEADESNAAIPNILPGAQTVKGTVDFLVELAIKSAELWKNFNQPDMRDKMVETCEAIKEACANLLEAATILANMPFSKPAKKTLLKGAKGIMEHMVVLLQQADLYEVTRLIRAARRVESKLKIFVGLEPGEAYFAQAAQDFVTTTVDLGKIVAKRTGEIDDFGYKRRFEDANTQLKVEVPVILQYFAYYQRDPNDKTALVEGGKVQKKIQDIIEEIIVVARLSAKSPFDLSMIAGLDLRDEDDLKDASILIAHEREKLLSAIEAGDGKEANRALKAIKKGLGDQIVISKALAKSADNPVQRKRLEDAARNAQHILDTVIAEFGHAVQALLAQPDNEQLLRQLRASMHRIKEASDQMVTSSAKLSSNDVAEAQRHLEDSIDKARGDIARADIGALNRDLPKVMESFNHVIEMAETLARATDNAEIKTHIERATTEARKRGSTIMGHVERLRDRLEKNPHDAQAASELNELLNQLEAIGKDLVKATSIGTSEDLFHKHASIEEQLAKLRQAALEGDKKETQAALRAVRKGLADEINIARSIARTTDDERLREDLEAAILKAEDDMQRLIEDLYKYANATVENPSDSKAIQSLDDIINSIDRLNASLLGAVSRELIDNNTKEIEAKLSTLVRDIKTGDQQAAVQTLKGVIESVKKQAAIAGVASTHIASNNDEPRAERVRDRAVDLTNTGPDLVKSVKALLTESSPANLQELVASINNVRDSNRDLANAVLLTTDQEILENAARIDADMRKIRANLEAGVPVSMNELNNLVKRMANQVKLANQHASTLKDNNAKKRLLESTSQLNNLVSLLVDACKSGNMQDPATQKKVKDLLDQSIKVNMDLFNLSGLSAADELVYGTPNLLKLIGKLEEAIARGDPDEIKRCLKELQEEINKQIFLARIAEASIDDPERKKQLQDAIMQLESLNNSLVPSVMEFLANPNSKEARDQLNNLLKRLRDGVELVSNIAATSPTEHLESKSLAVANEMSKIVEAIDKNNAADANEHHQRALAGIKQQIQLSKHIADTTSNIPQKREIIDLTERLEKQALVLSAAVKESLANPKSAAAKAKLLEAAAQTRTLMAQLIAASSNHVPEEQVAATAASIKRDLEHLATAMASGKPADQKQAIDDFKEGEQLQKLEQLKAYNDHVQDPFLKKSINDAIVDLESKLTSTIKAVNEAQQQGGAVSQDKVKAIKASADQAIQSSDRVIKASTPSTEERLLARAVKIGETLDRVNQSAKKGSKGDVENNVKELREELGETVNLIKQAAEQSRDPHKKVALNEIADKLKNVAQPISSSASGLADKPADARLQQELQQSIQQAKDLLGRAVVNATDAIFKANNDVNHLASATQQGDQKNIGDALLSLQDSEKPVTPTTRFYSASVGCRRKLSAHPAKGSRSSQTDHRLECQKAIQDLSASLAATNAAPEEKIIANNTVANHEAEGLVKSAKNKDKKGTELHTDTTRQVLSEQALLARALAAHTDNQARKQELVAKANAIEQILPQIDIASSAVQANPQDKQSADKLEQLVNMAKQNNQKIVNEALAEKREKEEREKQIKIKQQQEKEERERREKEEREKTERDEVAAAAAKIKERTDALSKDANTAEGKLYSTAAGIAGLMKDLSEAARTNDKKGMLTVSKLLSEQVAIYLQQAKDTAAKCTDPKLKEQIITAAQAAKNWTVQLKIIAAVKAASDDDDPTSNKQQLVKCAKGLSKAILETINTVEIGSIRAK</sequence>